<comment type="caution">
    <text evidence="1">The sequence shown here is derived from an EMBL/GenBank/DDBJ whole genome shotgun (WGS) entry which is preliminary data.</text>
</comment>
<reference evidence="1" key="1">
    <citation type="journal article" date="2015" name="Genome Biol. Evol.">
        <title>Organellar Genomes of White Spruce (Picea glauca): Assembly and Annotation.</title>
        <authorList>
            <person name="Jackman S.D."/>
            <person name="Warren R.L."/>
            <person name="Gibb E.A."/>
            <person name="Vandervalk B.P."/>
            <person name="Mohamadi H."/>
            <person name="Chu J."/>
            <person name="Raymond A."/>
            <person name="Pleasance S."/>
            <person name="Coope R."/>
            <person name="Wildung M.R."/>
            <person name="Ritland C.E."/>
            <person name="Bousquet J."/>
            <person name="Jones S.J."/>
            <person name="Bohlmann J."/>
            <person name="Birol I."/>
        </authorList>
    </citation>
    <scope>NUCLEOTIDE SEQUENCE [LARGE SCALE GENOMIC DNA]</scope>
    <source>
        <tissue evidence="1">Flushing bud</tissue>
    </source>
</reference>
<proteinExistence type="predicted"/>
<geneLocation type="mitochondrion" evidence="1"/>
<dbReference type="EMBL" id="LKAM01000034">
    <property type="protein sequence ID" value="KUM45091.1"/>
    <property type="molecule type" value="Genomic_DNA"/>
</dbReference>
<keyword evidence="1" id="KW-0496">Mitochondrion</keyword>
<sequence>MLEIVITSEIFISRPICELVNLFVSCLLAEVCKCKLQVYSNLVGVVKKGVINGVDLYLFEFS</sequence>
<evidence type="ECO:0000313" key="2">
    <source>
        <dbReference type="EMBL" id="KUM45106.1"/>
    </source>
</evidence>
<accession>A0A101LTC6</accession>
<protein>
    <submittedName>
        <fullName evidence="1">Uncharacterized protein</fullName>
    </submittedName>
</protein>
<name>A0A101LTC6_PICGL</name>
<evidence type="ECO:0000313" key="1">
    <source>
        <dbReference type="EMBL" id="KUM45091.1"/>
    </source>
</evidence>
<dbReference type="AlphaFoldDB" id="A0A101LTC6"/>
<organism evidence="1">
    <name type="scientific">Picea glauca</name>
    <name type="common">White spruce</name>
    <name type="synonym">Pinus glauca</name>
    <dbReference type="NCBI Taxonomy" id="3330"/>
    <lineage>
        <taxon>Eukaryota</taxon>
        <taxon>Viridiplantae</taxon>
        <taxon>Streptophyta</taxon>
        <taxon>Embryophyta</taxon>
        <taxon>Tracheophyta</taxon>
        <taxon>Spermatophyta</taxon>
        <taxon>Pinopsida</taxon>
        <taxon>Pinidae</taxon>
        <taxon>Conifers I</taxon>
        <taxon>Pinales</taxon>
        <taxon>Pinaceae</taxon>
        <taxon>Picea</taxon>
    </lineage>
</organism>
<gene>
    <name evidence="1" type="ORF">ABT39_MTgene4062</name>
    <name evidence="2" type="ORF">ABT39_MTgene4077</name>
</gene>
<dbReference type="EMBL" id="LKAM01000034">
    <property type="protein sequence ID" value="KUM45106.1"/>
    <property type="molecule type" value="Genomic_DNA"/>
</dbReference>